<dbReference type="EnsemblMetazoa" id="XM_003243748.4">
    <property type="protein sequence ID" value="XP_003243796.1"/>
    <property type="gene ID" value="LOC100568586"/>
</dbReference>
<dbReference type="Proteomes" id="UP000007819">
    <property type="component" value="Chromosome A1"/>
</dbReference>
<keyword evidence="1" id="KW-0479">Metal-binding</keyword>
<accession>A0A8R1W803</accession>
<keyword evidence="1" id="KW-0862">Zinc</keyword>
<reference evidence="3" key="2">
    <citation type="submission" date="2022-06" db="UniProtKB">
        <authorList>
            <consortium name="EnsemblMetazoa"/>
        </authorList>
    </citation>
    <scope>IDENTIFICATION</scope>
</reference>
<organism evidence="3 4">
    <name type="scientific">Acyrthosiphon pisum</name>
    <name type="common">Pea aphid</name>
    <dbReference type="NCBI Taxonomy" id="7029"/>
    <lineage>
        <taxon>Eukaryota</taxon>
        <taxon>Metazoa</taxon>
        <taxon>Ecdysozoa</taxon>
        <taxon>Arthropoda</taxon>
        <taxon>Hexapoda</taxon>
        <taxon>Insecta</taxon>
        <taxon>Pterygota</taxon>
        <taxon>Neoptera</taxon>
        <taxon>Paraneoptera</taxon>
        <taxon>Hemiptera</taxon>
        <taxon>Sternorrhyncha</taxon>
        <taxon>Aphidomorpha</taxon>
        <taxon>Aphidoidea</taxon>
        <taxon>Aphididae</taxon>
        <taxon>Macrosiphini</taxon>
        <taxon>Acyrthosiphon</taxon>
    </lineage>
</organism>
<protein>
    <recommendedName>
        <fullName evidence="2">SWIM-type domain-containing protein</fullName>
    </recommendedName>
</protein>
<dbReference type="KEGG" id="api:100568586"/>
<dbReference type="GO" id="GO:0008270">
    <property type="term" value="F:zinc ion binding"/>
    <property type="evidence" value="ECO:0007669"/>
    <property type="project" value="UniProtKB-KW"/>
</dbReference>
<keyword evidence="1" id="KW-0863">Zinc-finger</keyword>
<dbReference type="GeneID" id="100568586"/>
<feature type="domain" description="SWIM-type" evidence="2">
    <location>
        <begin position="71"/>
        <end position="101"/>
    </location>
</feature>
<dbReference type="OrthoDB" id="6589834at2759"/>
<keyword evidence="4" id="KW-1185">Reference proteome</keyword>
<dbReference type="InterPro" id="IPR007527">
    <property type="entry name" value="Znf_SWIM"/>
</dbReference>
<dbReference type="RefSeq" id="XP_003243796.1">
    <property type="nucleotide sequence ID" value="XM_003243748.4"/>
</dbReference>
<reference evidence="4" key="1">
    <citation type="submission" date="2010-06" db="EMBL/GenBank/DDBJ databases">
        <authorList>
            <person name="Jiang H."/>
            <person name="Abraham K."/>
            <person name="Ali S."/>
            <person name="Alsbrooks S.L."/>
            <person name="Anim B.N."/>
            <person name="Anosike U.S."/>
            <person name="Attaway T."/>
            <person name="Bandaranaike D.P."/>
            <person name="Battles P.K."/>
            <person name="Bell S.N."/>
            <person name="Bell A.V."/>
            <person name="Beltran B."/>
            <person name="Bickham C."/>
            <person name="Bustamante Y."/>
            <person name="Caleb T."/>
            <person name="Canada A."/>
            <person name="Cardenas V."/>
            <person name="Carter K."/>
            <person name="Chacko J."/>
            <person name="Chandrabose M.N."/>
            <person name="Chavez D."/>
            <person name="Chavez A."/>
            <person name="Chen L."/>
            <person name="Chu H.-S."/>
            <person name="Claassen K.J."/>
            <person name="Cockrell R."/>
            <person name="Collins M."/>
            <person name="Cooper J.A."/>
            <person name="Cree A."/>
            <person name="Curry S.M."/>
            <person name="Da Y."/>
            <person name="Dao M.D."/>
            <person name="Das B."/>
            <person name="Davila M.-L."/>
            <person name="Davy-Carroll L."/>
            <person name="Denson S."/>
            <person name="Dinh H."/>
            <person name="Ebong V.E."/>
            <person name="Edwards J.R."/>
            <person name="Egan A."/>
            <person name="El-Daye J."/>
            <person name="Escobedo L."/>
            <person name="Fernandez S."/>
            <person name="Fernando P.R."/>
            <person name="Flagg N."/>
            <person name="Forbes L.D."/>
            <person name="Fowler R.G."/>
            <person name="Fu Q."/>
            <person name="Gabisi R.A."/>
            <person name="Ganer J."/>
            <person name="Garbino Pronczuk A."/>
            <person name="Garcia R.M."/>
            <person name="Garner T."/>
            <person name="Garrett T.E."/>
            <person name="Gonzalez D.A."/>
            <person name="Hamid H."/>
            <person name="Hawkins E.S."/>
            <person name="Hirani K."/>
            <person name="Hogues M.E."/>
            <person name="Hollins B."/>
            <person name="Hsiao C.-H."/>
            <person name="Jabil R."/>
            <person name="James M.L."/>
            <person name="Jhangiani S.N."/>
            <person name="Johnson B."/>
            <person name="Johnson Q."/>
            <person name="Joshi V."/>
            <person name="Kalu J.B."/>
            <person name="Kam C."/>
            <person name="Kashfia A."/>
            <person name="Keebler J."/>
            <person name="Kisamo H."/>
            <person name="Kovar C.L."/>
            <person name="Lago L.A."/>
            <person name="Lai C.-Y."/>
            <person name="Laidlaw J."/>
            <person name="Lara F."/>
            <person name="Le T.-K."/>
            <person name="Lee S.L."/>
            <person name="Legall F.H."/>
            <person name="Lemon S.J."/>
            <person name="Lewis L.R."/>
            <person name="Li B."/>
            <person name="Liu Y."/>
            <person name="Liu Y.-S."/>
            <person name="Lopez J."/>
            <person name="Lozado R.J."/>
            <person name="Lu J."/>
            <person name="Madu R.C."/>
            <person name="Maheshwari M."/>
            <person name="Maheshwari R."/>
            <person name="Malloy K."/>
            <person name="Martinez E."/>
            <person name="Mathew T."/>
            <person name="Mercado I.C."/>
            <person name="Mercado C."/>
            <person name="Meyer B."/>
            <person name="Montgomery K."/>
            <person name="Morgan M.B."/>
            <person name="Munidasa M."/>
            <person name="Nazareth L.V."/>
            <person name="Nelson J."/>
            <person name="Ng B.M."/>
            <person name="Nguyen N.B."/>
            <person name="Nguyen P.Q."/>
            <person name="Nguyen T."/>
            <person name="Obregon M."/>
            <person name="Okwuonu G.O."/>
            <person name="Onwere C.G."/>
            <person name="Orozco G."/>
            <person name="Parra A."/>
            <person name="Patel S."/>
            <person name="Patil S."/>
            <person name="Perez A."/>
            <person name="Perez Y."/>
            <person name="Pham C."/>
            <person name="Primus E.L."/>
            <person name="Pu L.-L."/>
            <person name="Puazo M."/>
            <person name="Qin X."/>
            <person name="Quiroz J.B."/>
            <person name="Reese J."/>
            <person name="Richards S."/>
            <person name="Rives C.M."/>
            <person name="Robberts R."/>
            <person name="Ruiz S.J."/>
            <person name="Ruiz M.J."/>
            <person name="Santibanez J."/>
            <person name="Schneider B.W."/>
            <person name="Sisson I."/>
            <person name="Smith M."/>
            <person name="Sodergren E."/>
            <person name="Song X.-Z."/>
            <person name="Song B.B."/>
            <person name="Summersgill H."/>
            <person name="Thelus R."/>
            <person name="Thornton R.D."/>
            <person name="Trejos Z.Y."/>
            <person name="Usmani K."/>
            <person name="Vattathil S."/>
            <person name="Villasana D."/>
            <person name="Walker D.L."/>
            <person name="Wang S."/>
            <person name="Wang K."/>
            <person name="White C.S."/>
            <person name="Williams A.C."/>
            <person name="Williamson J."/>
            <person name="Wilson K."/>
            <person name="Woghiren I.O."/>
            <person name="Woodworth J.R."/>
            <person name="Worley K.C."/>
            <person name="Wright R.A."/>
            <person name="Wu W."/>
            <person name="Young L."/>
            <person name="Zhang L."/>
            <person name="Zhang J."/>
            <person name="Zhu Y."/>
            <person name="Muzny D.M."/>
            <person name="Weinstock G."/>
            <person name="Gibbs R.A."/>
        </authorList>
    </citation>
    <scope>NUCLEOTIDE SEQUENCE [LARGE SCALE GENOMIC DNA]</scope>
    <source>
        <strain evidence="4">LSR1</strain>
    </source>
</reference>
<dbReference type="PROSITE" id="PS50966">
    <property type="entry name" value="ZF_SWIM"/>
    <property type="match status" value="1"/>
</dbReference>
<evidence type="ECO:0000313" key="3">
    <source>
        <dbReference type="EnsemblMetazoa" id="XP_003243796.1"/>
    </source>
</evidence>
<name>A0A8R1W803_ACYPI</name>
<proteinExistence type="predicted"/>
<evidence type="ECO:0000256" key="1">
    <source>
        <dbReference type="PROSITE-ProRule" id="PRU00325"/>
    </source>
</evidence>
<evidence type="ECO:0000313" key="4">
    <source>
        <dbReference type="Proteomes" id="UP000007819"/>
    </source>
</evidence>
<sequence>MSLSLVSIFSYANCNLNSRSAIEGEHILNGHQIILCGKIETENTIQIKALVLQTSHIHELPHEVNGELVSHSLSILPFTCSCKAGASECCKHVVSVLLLLNRTPIADLETLSSTDVKCQWTKLRQPTLTQYKPLPVDTFDCCYKKTSEMNVDIDGETVR</sequence>
<evidence type="ECO:0000259" key="2">
    <source>
        <dbReference type="PROSITE" id="PS50966"/>
    </source>
</evidence>
<dbReference type="AlphaFoldDB" id="A0A8R1W803"/>